<gene>
    <name evidence="8" type="ORF">OVA965_LOCUS7032</name>
    <name evidence="9" type="ORF">TMI583_LOCUS7028</name>
</gene>
<feature type="compositionally biased region" description="Low complexity" evidence="6">
    <location>
        <begin position="1226"/>
        <end position="1244"/>
    </location>
</feature>
<evidence type="ECO:0000313" key="9">
    <source>
        <dbReference type="EMBL" id="CAF3634102.1"/>
    </source>
</evidence>
<dbReference type="Pfam" id="PF13445">
    <property type="entry name" value="zf-RING_UBOX"/>
    <property type="match status" value="1"/>
</dbReference>
<dbReference type="Proteomes" id="UP000682733">
    <property type="component" value="Unassembled WGS sequence"/>
</dbReference>
<protein>
    <recommendedName>
        <fullName evidence="7">RING-type domain-containing protein</fullName>
    </recommendedName>
</protein>
<evidence type="ECO:0000256" key="5">
    <source>
        <dbReference type="SAM" id="Coils"/>
    </source>
</evidence>
<comment type="caution">
    <text evidence="9">The sequence shown here is derived from an EMBL/GenBank/DDBJ whole genome shotgun (WGS) entry which is preliminary data.</text>
</comment>
<dbReference type="CDD" id="cd16576">
    <property type="entry name" value="RING-HC_TRIM9-like_C-I"/>
    <property type="match status" value="1"/>
</dbReference>
<feature type="compositionally biased region" description="Low complexity" evidence="6">
    <location>
        <begin position="626"/>
        <end position="637"/>
    </location>
</feature>
<dbReference type="SUPFAM" id="SSF50969">
    <property type="entry name" value="YVTN repeat-like/Quinoprotein amine dehydrogenase"/>
    <property type="match status" value="1"/>
</dbReference>
<dbReference type="PANTHER" id="PTHR25462:SF306">
    <property type="entry name" value="TRIPARTITE MOTIF CONTAINING 9"/>
    <property type="match status" value="1"/>
</dbReference>
<keyword evidence="3" id="KW-0862">Zinc</keyword>
<feature type="compositionally biased region" description="Polar residues" evidence="6">
    <location>
        <begin position="690"/>
        <end position="718"/>
    </location>
</feature>
<feature type="compositionally biased region" description="Low complexity" evidence="6">
    <location>
        <begin position="576"/>
        <end position="590"/>
    </location>
</feature>
<feature type="region of interest" description="Disordered" evidence="6">
    <location>
        <begin position="447"/>
        <end position="718"/>
    </location>
</feature>
<feature type="compositionally biased region" description="Low complexity" evidence="6">
    <location>
        <begin position="18"/>
        <end position="43"/>
    </location>
</feature>
<feature type="compositionally biased region" description="Polar residues" evidence="6">
    <location>
        <begin position="654"/>
        <end position="665"/>
    </location>
</feature>
<accession>A0A8S2HDQ9</accession>
<evidence type="ECO:0000256" key="1">
    <source>
        <dbReference type="ARBA" id="ARBA00022723"/>
    </source>
</evidence>
<feature type="compositionally biased region" description="Basic and acidic residues" evidence="6">
    <location>
        <begin position="638"/>
        <end position="653"/>
    </location>
</feature>
<feature type="compositionally biased region" description="Basic and acidic residues" evidence="6">
    <location>
        <begin position="1272"/>
        <end position="1282"/>
    </location>
</feature>
<feature type="region of interest" description="Disordered" evidence="6">
    <location>
        <begin position="368"/>
        <end position="402"/>
    </location>
</feature>
<feature type="region of interest" description="Disordered" evidence="6">
    <location>
        <begin position="284"/>
        <end position="348"/>
    </location>
</feature>
<feature type="coiled-coil region" evidence="5">
    <location>
        <begin position="722"/>
        <end position="760"/>
    </location>
</feature>
<feature type="region of interest" description="Disordered" evidence="6">
    <location>
        <begin position="242"/>
        <end position="272"/>
    </location>
</feature>
<dbReference type="GO" id="GO:0008270">
    <property type="term" value="F:zinc ion binding"/>
    <property type="evidence" value="ECO:0007669"/>
    <property type="project" value="UniProtKB-KW"/>
</dbReference>
<dbReference type="PROSITE" id="PS00518">
    <property type="entry name" value="ZF_RING_1"/>
    <property type="match status" value="1"/>
</dbReference>
<dbReference type="InterPro" id="IPR017907">
    <property type="entry name" value="Znf_RING_CS"/>
</dbReference>
<feature type="compositionally biased region" description="Polar residues" evidence="6">
    <location>
        <begin position="1"/>
        <end position="17"/>
    </location>
</feature>
<proteinExistence type="predicted"/>
<name>A0A8S2HDQ9_9BILA</name>
<dbReference type="EMBL" id="CAJNOK010002191">
    <property type="protein sequence ID" value="CAF0848833.1"/>
    <property type="molecule type" value="Genomic_DNA"/>
</dbReference>
<dbReference type="InterPro" id="IPR001841">
    <property type="entry name" value="Znf_RING"/>
</dbReference>
<dbReference type="SUPFAM" id="SSF57850">
    <property type="entry name" value="RING/U-box"/>
    <property type="match status" value="1"/>
</dbReference>
<feature type="region of interest" description="Disordered" evidence="6">
    <location>
        <begin position="1219"/>
        <end position="1282"/>
    </location>
</feature>
<feature type="region of interest" description="Disordered" evidence="6">
    <location>
        <begin position="1"/>
        <end position="45"/>
    </location>
</feature>
<sequence length="1282" mass="144524">MSRVATQPRNTLTQNGISSQQPTLPSSSSFTTNSRNSNVTVKSAAPPLTTKETVHACPSCNSEYKDPRVLPCTHTFCLQCIRDKLVKNNRVTCPRCHSVFAPFDEQQALDLPKNMILSQEWKATKQLPPQKKNSGVTYGSNASIKPTLNNNITSLTPPLSNKLQQKKQHIPTLQPTTIHYQPALDITVHDRTSETPSRTSSIIGSGGIKSRGHSVSSTTSLSNVRDNGALISNLQKIFSEATAKSTNARPSVSNEKNGESLRTFKETPEKNRIDDHYEEIVWNSLVNGPPDAPPLPENWQSSSSRKPTSQNAEYATISSIIKPRGDDDDDDDGYENRHRTYSTEKKSTTNAVNNLQEIIASIQRRGQISFTSSPTQQRTSNIDLKNTEYRNNSHSPRDSYTEIEPVQGQQFFDSQISRDSIATASDGQIQANHNVSGQYNFNLNKQRESVSSQRDMPVKRASSRNDSTLDDDENYNTPRGTDRSPSRQDSLQQQQDHGYSITYGKNSEYRTPSNRASVSSSYAPSIHGNDQHQDRPLSAASSNRHSSTSKRDSMRSDLKFPPPPPPQLEDLDFGSNKRPSSASSSIASQRSRNKYRTNHLQTTDRFNPDIDVPPPIQLENLESGSTTPTEQPTPRQQLDSDRNDYTEIIDQRRISNVSDRQQQQQHHPRLTRSRTNSDGDGDGHYLAPIVSTSTDLNHSTSPTHSGHNNNHSNRASSTSLVASNVTSKVENLLHDQKRLEQEIEETLKRLTYDYEDIKTQIEKKEVAIHAEVKHISTRLDQDITEHYYRKQKIYSSLANETQSVGNELKRLKQTDQRSIQQLITGNKLWDNLEQLEQNIRQIRNAVENEKEPRTALKFQEGRRALTADTIGQITCNDDQQQRNRRQTSSYDDSDDRHNRIQQLFNPSVQSQLPGDTTTALTPYKYIKIDHLSSLEPEAIAIADHSNKILLGICNKLFILNEYGEILKTIPLAPSIRGIAISKKQSTNNIAYISHDETVSMIDIQTGNIIDCVKETDAHGQSGTFLPLGIDTDNINGHVYVCDYRNSCVIKFDDKLEFITQWRIFNHSDNYDEARPKLISVYGTKLYMIVEHSCKPYYNQGIAYTFSLHICDNQSGHIIKIIDEQLLLTQRLRWPCSVQAINDEKCYILDTMTSGKYFNGQWQKHWSRVLEIQSQGQQIIELFQLDSEAATMAMSKQTMIIAANAEILYVDLQFMSNINSRDKRSNSTSPAKPHTTSSSSTTTMPRASKTAGIENDSPRYTNMTATNDYNGRGGEHNHDYQNL</sequence>
<feature type="region of interest" description="Disordered" evidence="6">
    <location>
        <begin position="190"/>
        <end position="221"/>
    </location>
</feature>
<evidence type="ECO:0000259" key="7">
    <source>
        <dbReference type="PROSITE" id="PS50089"/>
    </source>
</evidence>
<dbReference type="PROSITE" id="PS50089">
    <property type="entry name" value="ZF_RING_2"/>
    <property type="match status" value="1"/>
</dbReference>
<dbReference type="InterPro" id="IPR011042">
    <property type="entry name" value="6-blade_b-propeller_TolB-like"/>
</dbReference>
<evidence type="ECO:0000313" key="10">
    <source>
        <dbReference type="Proteomes" id="UP000682733"/>
    </source>
</evidence>
<reference evidence="9" key="1">
    <citation type="submission" date="2021-02" db="EMBL/GenBank/DDBJ databases">
        <authorList>
            <person name="Nowell W R."/>
        </authorList>
    </citation>
    <scope>NUCLEOTIDE SEQUENCE</scope>
</reference>
<feature type="compositionally biased region" description="Polar residues" evidence="6">
    <location>
        <begin position="1257"/>
        <end position="1268"/>
    </location>
</feature>
<evidence type="ECO:0000256" key="6">
    <source>
        <dbReference type="SAM" id="MobiDB-lite"/>
    </source>
</evidence>
<keyword evidence="2 4" id="KW-0863">Zinc-finger</keyword>
<keyword evidence="1" id="KW-0479">Metal-binding</keyword>
<feature type="compositionally biased region" description="Basic and acidic residues" evidence="6">
    <location>
        <begin position="549"/>
        <end position="558"/>
    </location>
</feature>
<dbReference type="InterPro" id="IPR047153">
    <property type="entry name" value="TRIM45/56/19-like"/>
</dbReference>
<feature type="compositionally biased region" description="Basic and acidic residues" evidence="6">
    <location>
        <begin position="334"/>
        <end position="347"/>
    </location>
</feature>
<dbReference type="PANTHER" id="PTHR25462">
    <property type="entry name" value="BONUS, ISOFORM C-RELATED"/>
    <property type="match status" value="1"/>
</dbReference>
<dbReference type="InterPro" id="IPR027370">
    <property type="entry name" value="Znf-RING_euk"/>
</dbReference>
<evidence type="ECO:0000256" key="3">
    <source>
        <dbReference type="ARBA" id="ARBA00022833"/>
    </source>
</evidence>
<feature type="compositionally biased region" description="Polar residues" evidence="6">
    <location>
        <begin position="368"/>
        <end position="394"/>
    </location>
</feature>
<feature type="compositionally biased region" description="Polar residues" evidence="6">
    <location>
        <begin position="298"/>
        <end position="319"/>
    </location>
</feature>
<feature type="region of interest" description="Disordered" evidence="6">
    <location>
        <begin position="869"/>
        <end position="895"/>
    </location>
</feature>
<dbReference type="SMART" id="SM00184">
    <property type="entry name" value="RING"/>
    <property type="match status" value="1"/>
</dbReference>
<dbReference type="Gene3D" id="3.30.40.10">
    <property type="entry name" value="Zinc/RING finger domain, C3HC4 (zinc finger)"/>
    <property type="match status" value="1"/>
</dbReference>
<feature type="compositionally biased region" description="Polar residues" evidence="6">
    <location>
        <begin position="487"/>
        <end position="523"/>
    </location>
</feature>
<feature type="compositionally biased region" description="Basic and acidic residues" evidence="6">
    <location>
        <begin position="256"/>
        <end position="272"/>
    </location>
</feature>
<dbReference type="GO" id="GO:0061630">
    <property type="term" value="F:ubiquitin protein ligase activity"/>
    <property type="evidence" value="ECO:0007669"/>
    <property type="project" value="TreeGrafter"/>
</dbReference>
<keyword evidence="5" id="KW-0175">Coiled coil</keyword>
<dbReference type="Gene3D" id="2.120.10.30">
    <property type="entry name" value="TolB, C-terminal domain"/>
    <property type="match status" value="1"/>
</dbReference>
<organism evidence="9 10">
    <name type="scientific">Didymodactylos carnosus</name>
    <dbReference type="NCBI Taxonomy" id="1234261"/>
    <lineage>
        <taxon>Eukaryota</taxon>
        <taxon>Metazoa</taxon>
        <taxon>Spiralia</taxon>
        <taxon>Gnathifera</taxon>
        <taxon>Rotifera</taxon>
        <taxon>Eurotatoria</taxon>
        <taxon>Bdelloidea</taxon>
        <taxon>Philodinida</taxon>
        <taxon>Philodinidae</taxon>
        <taxon>Didymodactylos</taxon>
    </lineage>
</organism>
<dbReference type="EMBL" id="CAJOBA010002191">
    <property type="protein sequence ID" value="CAF3634102.1"/>
    <property type="molecule type" value="Genomic_DNA"/>
</dbReference>
<dbReference type="InterPro" id="IPR011044">
    <property type="entry name" value="Quino_amine_DH_bsu"/>
</dbReference>
<evidence type="ECO:0000313" key="8">
    <source>
        <dbReference type="EMBL" id="CAF0848833.1"/>
    </source>
</evidence>
<evidence type="ECO:0000256" key="2">
    <source>
        <dbReference type="ARBA" id="ARBA00022771"/>
    </source>
</evidence>
<dbReference type="Proteomes" id="UP000677228">
    <property type="component" value="Unassembled WGS sequence"/>
</dbReference>
<evidence type="ECO:0000256" key="4">
    <source>
        <dbReference type="PROSITE-ProRule" id="PRU00175"/>
    </source>
</evidence>
<dbReference type="InterPro" id="IPR013083">
    <property type="entry name" value="Znf_RING/FYVE/PHD"/>
</dbReference>
<feature type="domain" description="RING-type" evidence="7">
    <location>
        <begin position="57"/>
        <end position="97"/>
    </location>
</feature>
<feature type="compositionally biased region" description="Polar residues" evidence="6">
    <location>
        <begin position="242"/>
        <end position="255"/>
    </location>
</feature>